<dbReference type="OrthoDB" id="8084083at2"/>
<evidence type="ECO:0000313" key="2">
    <source>
        <dbReference type="Proteomes" id="UP000272706"/>
    </source>
</evidence>
<comment type="caution">
    <text evidence="1">The sequence shown here is derived from an EMBL/GenBank/DDBJ whole genome shotgun (WGS) entry which is preliminary data.</text>
</comment>
<dbReference type="EMBL" id="QZWZ01000090">
    <property type="protein sequence ID" value="RJT23478.1"/>
    <property type="molecule type" value="Genomic_DNA"/>
</dbReference>
<proteinExistence type="predicted"/>
<dbReference type="Proteomes" id="UP000272706">
    <property type="component" value="Unassembled WGS sequence"/>
</dbReference>
<dbReference type="InterPro" id="IPR010385">
    <property type="entry name" value="DUF982"/>
</dbReference>
<organism evidence="1 2">
    <name type="scientific">Mesorhizobium waimense</name>
    <dbReference type="NCBI Taxonomy" id="1300307"/>
    <lineage>
        <taxon>Bacteria</taxon>
        <taxon>Pseudomonadati</taxon>
        <taxon>Pseudomonadota</taxon>
        <taxon>Alphaproteobacteria</taxon>
        <taxon>Hyphomicrobiales</taxon>
        <taxon>Phyllobacteriaceae</taxon>
        <taxon>Mesorhizobium</taxon>
    </lineage>
</organism>
<accession>A0A3A5JYT2</accession>
<dbReference type="AlphaFoldDB" id="A0A3A5JYT2"/>
<evidence type="ECO:0000313" key="1">
    <source>
        <dbReference type="EMBL" id="RJT23478.1"/>
    </source>
</evidence>
<reference evidence="1 2" key="1">
    <citation type="submission" date="2018-09" db="EMBL/GenBank/DDBJ databases">
        <title>Mesorhizobium carmichaelinearum sp. nov. isolated from Carmichaelinea spp. root nodules in New Zealand.</title>
        <authorList>
            <person name="De Meyer S.E."/>
        </authorList>
    </citation>
    <scope>NUCLEOTIDE SEQUENCE [LARGE SCALE GENOMIC DNA]</scope>
    <source>
        <strain evidence="1 2">ICMP19557</strain>
    </source>
</reference>
<name>A0A3A5JYT2_9HYPH</name>
<gene>
    <name evidence="1" type="ORF">D3227_38780</name>
</gene>
<keyword evidence="2" id="KW-1185">Reference proteome</keyword>
<dbReference type="Pfam" id="PF06169">
    <property type="entry name" value="DUF982"/>
    <property type="match status" value="1"/>
</dbReference>
<dbReference type="RefSeq" id="WP_120019278.1">
    <property type="nucleotide sequence ID" value="NZ_QZWZ01000090.1"/>
</dbReference>
<dbReference type="Gene3D" id="6.10.250.730">
    <property type="match status" value="1"/>
</dbReference>
<protein>
    <submittedName>
        <fullName evidence="1">DUF982 domain-containing protein</fullName>
    </submittedName>
</protein>
<sequence length="82" mass="9558">MRDVRFPEPVRLCQKSTRERIVASSWEALECLHDQWPEWARGRSYRAACRTCRDSLDGWRAPQQARKAFLKAARRAGLVPDS</sequence>